<dbReference type="InterPro" id="IPR001270">
    <property type="entry name" value="ClpA/B"/>
</dbReference>
<dbReference type="GO" id="GO:0003887">
    <property type="term" value="F:DNA-directed DNA polymerase activity"/>
    <property type="evidence" value="ECO:0007669"/>
    <property type="project" value="UniProtKB-KW"/>
</dbReference>
<dbReference type="PANTHER" id="PTHR11669">
    <property type="entry name" value="REPLICATION FACTOR C / DNA POLYMERASE III GAMMA-TAU SUBUNIT"/>
    <property type="match status" value="1"/>
</dbReference>
<dbReference type="EMBL" id="MNUO01000133">
    <property type="protein sequence ID" value="OIN95625.1"/>
    <property type="molecule type" value="Genomic_DNA"/>
</dbReference>
<dbReference type="SUPFAM" id="SSF52540">
    <property type="entry name" value="P-loop containing nucleoside triphosphate hydrolases"/>
    <property type="match status" value="1"/>
</dbReference>
<evidence type="ECO:0000256" key="1">
    <source>
        <dbReference type="ARBA" id="ARBA00006360"/>
    </source>
</evidence>
<comment type="similarity">
    <text evidence="1 11">Belongs to the DnaX/STICHEL family.</text>
</comment>
<evidence type="ECO:0000256" key="8">
    <source>
        <dbReference type="ARBA" id="ARBA00022840"/>
    </source>
</evidence>
<dbReference type="GO" id="GO:0003677">
    <property type="term" value="F:DNA binding"/>
    <property type="evidence" value="ECO:0007669"/>
    <property type="project" value="InterPro"/>
</dbReference>
<keyword evidence="4 11" id="KW-0235">DNA replication</keyword>
<keyword evidence="2 11" id="KW-0808">Transferase</keyword>
<dbReference type="STRING" id="1817893.AUJ66_08895"/>
<dbReference type="Gene3D" id="1.10.8.60">
    <property type="match status" value="1"/>
</dbReference>
<dbReference type="PRINTS" id="PR00300">
    <property type="entry name" value="CLPPROTEASEA"/>
</dbReference>
<dbReference type="GO" id="GO:0005524">
    <property type="term" value="F:ATP binding"/>
    <property type="evidence" value="ECO:0007669"/>
    <property type="project" value="UniProtKB-KW"/>
</dbReference>
<evidence type="ECO:0000313" key="13">
    <source>
        <dbReference type="EMBL" id="OIN95625.1"/>
    </source>
</evidence>
<dbReference type="Pfam" id="PF12169">
    <property type="entry name" value="DNA_pol3_gamma3"/>
    <property type="match status" value="1"/>
</dbReference>
<dbReference type="InterPro" id="IPR045085">
    <property type="entry name" value="HLD_clamp_pol_III_gamma_tau"/>
</dbReference>
<dbReference type="Proteomes" id="UP000182278">
    <property type="component" value="Unassembled WGS sequence"/>
</dbReference>
<evidence type="ECO:0000256" key="3">
    <source>
        <dbReference type="ARBA" id="ARBA00022695"/>
    </source>
</evidence>
<evidence type="ECO:0000256" key="5">
    <source>
        <dbReference type="ARBA" id="ARBA00022723"/>
    </source>
</evidence>
<reference evidence="13 14" key="1">
    <citation type="journal article" date="2016" name="Environ. Microbiol.">
        <title>Genomic resolution of a cold subsurface aquifer community provides metabolic insights for novel microbes adapted to high CO concentrations.</title>
        <authorList>
            <person name="Probst A.J."/>
            <person name="Castelle C.J."/>
            <person name="Singh A."/>
            <person name="Brown C.T."/>
            <person name="Anantharaman K."/>
            <person name="Sharon I."/>
            <person name="Hug L.A."/>
            <person name="Burstein D."/>
            <person name="Emerson J.B."/>
            <person name="Thomas B.C."/>
            <person name="Banfield J.F."/>
        </authorList>
    </citation>
    <scope>NUCLEOTIDE SEQUENCE [LARGE SCALE GENOMIC DNA]</scope>
    <source>
        <strain evidence="13">CG1_02_38_46</strain>
    </source>
</reference>
<dbReference type="Pfam" id="PF22608">
    <property type="entry name" value="DNAX_ATPase_lid"/>
    <property type="match status" value="1"/>
</dbReference>
<dbReference type="FunFam" id="3.40.50.300:FF:000014">
    <property type="entry name" value="DNA polymerase III subunit gamma/tau"/>
    <property type="match status" value="1"/>
</dbReference>
<proteinExistence type="inferred from homology"/>
<keyword evidence="3 11" id="KW-0548">Nucleotidyltransferase</keyword>
<dbReference type="AlphaFoldDB" id="A0A1J4S860"/>
<evidence type="ECO:0000256" key="9">
    <source>
        <dbReference type="ARBA" id="ARBA00022932"/>
    </source>
</evidence>
<keyword evidence="9 11" id="KW-0239">DNA-directed DNA polymerase</keyword>
<name>A0A1J4S860_9BACT</name>
<accession>A0A1J4S860</accession>
<dbReference type="InterPro" id="IPR027417">
    <property type="entry name" value="P-loop_NTPase"/>
</dbReference>
<dbReference type="InterPro" id="IPR022754">
    <property type="entry name" value="DNA_pol_III_gamma-3"/>
</dbReference>
<dbReference type="SUPFAM" id="SSF48019">
    <property type="entry name" value="post-AAA+ oligomerization domain-like"/>
    <property type="match status" value="1"/>
</dbReference>
<dbReference type="FunFam" id="1.10.8.60:FF:000013">
    <property type="entry name" value="DNA polymerase III subunit gamma/tau"/>
    <property type="match status" value="1"/>
</dbReference>
<evidence type="ECO:0000256" key="7">
    <source>
        <dbReference type="ARBA" id="ARBA00022833"/>
    </source>
</evidence>
<keyword evidence="8 11" id="KW-0067">ATP-binding</keyword>
<dbReference type="Pfam" id="PF13177">
    <property type="entry name" value="DNA_pol3_delta2"/>
    <property type="match status" value="1"/>
</dbReference>
<evidence type="ECO:0000256" key="2">
    <source>
        <dbReference type="ARBA" id="ARBA00022679"/>
    </source>
</evidence>
<dbReference type="InterPro" id="IPR050238">
    <property type="entry name" value="DNA_Rep/Repair_Clamp_Loader"/>
</dbReference>
<keyword evidence="6 11" id="KW-0547">Nucleotide-binding</keyword>
<dbReference type="InterPro" id="IPR048448">
    <property type="entry name" value="DnaX-like_C"/>
</dbReference>
<gene>
    <name evidence="11" type="primary">dnaX</name>
    <name evidence="13" type="ORF">AUJ66_08895</name>
</gene>
<dbReference type="GO" id="GO:0006261">
    <property type="term" value="P:DNA-templated DNA replication"/>
    <property type="evidence" value="ECO:0007669"/>
    <property type="project" value="TreeGrafter"/>
</dbReference>
<sequence>MAYQSLALKYRPQNFDEIIGQSHVTQTLKSAVGTGRIAHAYLFSGPRGIGKTSTARVLAKCLNCEKGPTSNPCGKCTMCREITGGVSIDILEIDAASHTGVEEARDLIEKVKFASGAAKYKMYIIDEVHMLSPQSFNALLKTIEEPPPSVVFVLATTVAHKVPQTILSRCQWFVFRRISVQDIVSHLLKISKAEGIKISENSLYAIARHAEGALRDAEVSLDQIISFSGDDVKEEDVNALLGIIRPDFFHAFIKGLINRDITSTIKLIAELIESGYEVENFIKGLQEYLRNLIVLKDESNQTKEIDFTLVDLPGEEVKKQKEEATVFSEEEIAWMLDVVSQTQKDLHLFGMRGQERLILELMVIKLIKQREHEHTPEEKGPETPQLELKKGEIQKRWTDVVEAMKKEKVSLSHFLKGCIPGEIKDGILLVVFAKEVMFHRERAEERENRESIEKILCKVYGRKLRVKFIPGENLADVQRSQPLQQSEDPVTKKIIDLFKARVIERKKIG</sequence>
<comment type="caution">
    <text evidence="13">The sequence shown here is derived from an EMBL/GenBank/DDBJ whole genome shotgun (WGS) entry which is preliminary data.</text>
</comment>
<comment type="subunit">
    <text evidence="11">DNA polymerase III contains a core (composed of alpha, epsilon and theta chains) that associates with a tau subunit. This core dimerizes to form the POLIII' complex. PolIII' associates with the gamma complex (composed of gamma, delta, delta', psi and chi chains) and with the beta chain to form the complete DNA polymerase III complex.</text>
</comment>
<evidence type="ECO:0000313" key="14">
    <source>
        <dbReference type="Proteomes" id="UP000182278"/>
    </source>
</evidence>
<dbReference type="InterPro" id="IPR012763">
    <property type="entry name" value="DNA_pol_III_sug/sutau_N"/>
</dbReference>
<dbReference type="GO" id="GO:0046872">
    <property type="term" value="F:metal ion binding"/>
    <property type="evidence" value="ECO:0007669"/>
    <property type="project" value="UniProtKB-KW"/>
</dbReference>
<dbReference type="EC" id="2.7.7.7" evidence="11"/>
<dbReference type="Gene3D" id="1.20.272.10">
    <property type="match status" value="1"/>
</dbReference>
<dbReference type="Pfam" id="PF20964">
    <property type="entry name" value="DnaX_C"/>
    <property type="match status" value="1"/>
</dbReference>
<protein>
    <recommendedName>
        <fullName evidence="11">DNA polymerase III subunit gamma/tau</fullName>
        <ecNumber evidence="11">2.7.7.7</ecNumber>
    </recommendedName>
</protein>
<keyword evidence="5" id="KW-0479">Metal-binding</keyword>
<dbReference type="InterPro" id="IPR008921">
    <property type="entry name" value="DNA_pol3_clamp-load_cplx_C"/>
</dbReference>
<dbReference type="NCBIfam" id="TIGR02397">
    <property type="entry name" value="dnaX_nterm"/>
    <property type="match status" value="1"/>
</dbReference>
<evidence type="ECO:0000259" key="12">
    <source>
        <dbReference type="SMART" id="SM00382"/>
    </source>
</evidence>
<evidence type="ECO:0000256" key="4">
    <source>
        <dbReference type="ARBA" id="ARBA00022705"/>
    </source>
</evidence>
<dbReference type="NCBIfam" id="NF004046">
    <property type="entry name" value="PRK05563.1"/>
    <property type="match status" value="1"/>
</dbReference>
<dbReference type="InterPro" id="IPR003593">
    <property type="entry name" value="AAA+_ATPase"/>
</dbReference>
<comment type="function">
    <text evidence="11">DNA polymerase III is a complex, multichain enzyme responsible for most of the replicative synthesis in bacteria. This DNA polymerase also exhibits 3' to 5' exonuclease activity.</text>
</comment>
<feature type="domain" description="AAA+ ATPase" evidence="12">
    <location>
        <begin position="37"/>
        <end position="179"/>
    </location>
</feature>
<dbReference type="Gene3D" id="3.40.50.300">
    <property type="entry name" value="P-loop containing nucleotide triphosphate hydrolases"/>
    <property type="match status" value="1"/>
</dbReference>
<dbReference type="PANTHER" id="PTHR11669:SF0">
    <property type="entry name" value="PROTEIN STICHEL-LIKE 2"/>
    <property type="match status" value="1"/>
</dbReference>
<evidence type="ECO:0000256" key="11">
    <source>
        <dbReference type="RuleBase" id="RU364063"/>
    </source>
</evidence>
<keyword evidence="7" id="KW-0862">Zinc</keyword>
<dbReference type="GO" id="GO:0009360">
    <property type="term" value="C:DNA polymerase III complex"/>
    <property type="evidence" value="ECO:0007669"/>
    <property type="project" value="InterPro"/>
</dbReference>
<dbReference type="CDD" id="cd18137">
    <property type="entry name" value="HLD_clamp_pol_III_gamma_tau"/>
    <property type="match status" value="1"/>
</dbReference>
<organism evidence="13 14">
    <name type="scientific">Candidatus Desantisbacteria bacterium CG1_02_38_46</name>
    <dbReference type="NCBI Taxonomy" id="1817893"/>
    <lineage>
        <taxon>Bacteria</taxon>
        <taxon>Candidatus Desantisiibacteriota</taxon>
    </lineage>
</organism>
<evidence type="ECO:0000256" key="10">
    <source>
        <dbReference type="ARBA" id="ARBA00049244"/>
    </source>
</evidence>
<dbReference type="CDD" id="cd00009">
    <property type="entry name" value="AAA"/>
    <property type="match status" value="1"/>
</dbReference>
<comment type="catalytic activity">
    <reaction evidence="10 11">
        <text>DNA(n) + a 2'-deoxyribonucleoside 5'-triphosphate = DNA(n+1) + diphosphate</text>
        <dbReference type="Rhea" id="RHEA:22508"/>
        <dbReference type="Rhea" id="RHEA-COMP:17339"/>
        <dbReference type="Rhea" id="RHEA-COMP:17340"/>
        <dbReference type="ChEBI" id="CHEBI:33019"/>
        <dbReference type="ChEBI" id="CHEBI:61560"/>
        <dbReference type="ChEBI" id="CHEBI:173112"/>
        <dbReference type="EC" id="2.7.7.7"/>
    </reaction>
</comment>
<evidence type="ECO:0000256" key="6">
    <source>
        <dbReference type="ARBA" id="ARBA00022741"/>
    </source>
</evidence>
<dbReference type="SMART" id="SM00382">
    <property type="entry name" value="AAA"/>
    <property type="match status" value="1"/>
</dbReference>